<evidence type="ECO:0000313" key="6">
    <source>
        <dbReference type="EMBL" id="GGK60564.1"/>
    </source>
</evidence>
<feature type="compositionally biased region" description="Polar residues" evidence="4">
    <location>
        <begin position="12"/>
        <end position="27"/>
    </location>
</feature>
<comment type="caution">
    <text evidence="6">The sequence shown here is derived from an EMBL/GenBank/DDBJ whole genome shotgun (WGS) entry which is preliminary data.</text>
</comment>
<accession>A0A830EXC5</accession>
<dbReference type="InterPro" id="IPR020471">
    <property type="entry name" value="AKR"/>
</dbReference>
<name>A0A830EXC5_9EURY</name>
<protein>
    <submittedName>
        <fullName evidence="6">Glyoxal reductase</fullName>
    </submittedName>
</protein>
<evidence type="ECO:0000313" key="7">
    <source>
        <dbReference type="Proteomes" id="UP000614221"/>
    </source>
</evidence>
<evidence type="ECO:0000256" key="4">
    <source>
        <dbReference type="SAM" id="MobiDB-lite"/>
    </source>
</evidence>
<feature type="domain" description="NADP-dependent oxidoreductase" evidence="5">
    <location>
        <begin position="37"/>
        <end position="276"/>
    </location>
</feature>
<dbReference type="Proteomes" id="UP000614221">
    <property type="component" value="Unassembled WGS sequence"/>
</dbReference>
<dbReference type="SUPFAM" id="SSF51430">
    <property type="entry name" value="NAD(P)-linked oxidoreductase"/>
    <property type="match status" value="1"/>
</dbReference>
<dbReference type="GO" id="GO:0016616">
    <property type="term" value="F:oxidoreductase activity, acting on the CH-OH group of donors, NAD or NADP as acceptor"/>
    <property type="evidence" value="ECO:0007669"/>
    <property type="project" value="UniProtKB-ARBA"/>
</dbReference>
<feature type="region of interest" description="Disordered" evidence="4">
    <location>
        <begin position="1"/>
        <end position="33"/>
    </location>
</feature>
<dbReference type="PROSITE" id="PS00062">
    <property type="entry name" value="ALDOKETO_REDUCTASE_2"/>
    <property type="match status" value="1"/>
</dbReference>
<evidence type="ECO:0000259" key="5">
    <source>
        <dbReference type="Pfam" id="PF00248"/>
    </source>
</evidence>
<dbReference type="FunFam" id="3.20.20.100:FF:000002">
    <property type="entry name" value="2,5-diketo-D-gluconic acid reductase A"/>
    <property type="match status" value="1"/>
</dbReference>
<dbReference type="PANTHER" id="PTHR43827">
    <property type="entry name" value="2,5-DIKETO-D-GLUCONIC ACID REDUCTASE"/>
    <property type="match status" value="1"/>
</dbReference>
<dbReference type="PANTHER" id="PTHR43827:SF3">
    <property type="entry name" value="NADP-DEPENDENT OXIDOREDUCTASE DOMAIN-CONTAINING PROTEIN"/>
    <property type="match status" value="1"/>
</dbReference>
<dbReference type="Pfam" id="PF00248">
    <property type="entry name" value="Aldo_ket_red"/>
    <property type="match status" value="1"/>
</dbReference>
<reference evidence="6" key="1">
    <citation type="journal article" date="2014" name="Int. J. Syst. Evol. Microbiol.">
        <title>Complete genome sequence of Corynebacterium casei LMG S-19264T (=DSM 44701T), isolated from a smear-ripened cheese.</title>
        <authorList>
            <consortium name="US DOE Joint Genome Institute (JGI-PGF)"/>
            <person name="Walter F."/>
            <person name="Albersmeier A."/>
            <person name="Kalinowski J."/>
            <person name="Ruckert C."/>
        </authorList>
    </citation>
    <scope>NUCLEOTIDE SEQUENCE</scope>
    <source>
        <strain evidence="6">JCM 19018</strain>
    </source>
</reference>
<dbReference type="InterPro" id="IPR036812">
    <property type="entry name" value="NAD(P)_OxRdtase_dom_sf"/>
</dbReference>
<proteinExistence type="inferred from homology"/>
<keyword evidence="3" id="KW-0560">Oxidoreductase</keyword>
<comment type="similarity">
    <text evidence="1">Belongs to the aldo/keto reductase family.</text>
</comment>
<evidence type="ECO:0000256" key="3">
    <source>
        <dbReference type="ARBA" id="ARBA00023002"/>
    </source>
</evidence>
<keyword evidence="2" id="KW-0521">NADP</keyword>
<gene>
    <name evidence="6" type="ORF">GCM10009067_11070</name>
</gene>
<dbReference type="EMBL" id="BMPD01000001">
    <property type="protein sequence ID" value="GGK60564.1"/>
    <property type="molecule type" value="Genomic_DNA"/>
</dbReference>
<evidence type="ECO:0000256" key="1">
    <source>
        <dbReference type="ARBA" id="ARBA00007905"/>
    </source>
</evidence>
<dbReference type="InterPro" id="IPR018170">
    <property type="entry name" value="Aldo/ket_reductase_CS"/>
</dbReference>
<sequence>MPSRDERETVLTAASETRTVTPPTATLPSGDELPMVGVGTWDIDGDTVQESVRAGLDAGYAHVDTAEGYKNEGEIGEALADYDREDVFLTSKVLPKHLDYESVIEACEASLDRLGTDYLDLYLVHWPNPATSIRETMNAMATLHDQGKIRNVGVSNFSAYQLGAAQHVADVPIAVNQIEYHPWNTQDQVVEFCRDTDTVVEAAAPLGRTEVFADDVIQDLAAKYDKSPAQIILKWAVENDVVVLPKSSSPEHVRQNFDLFDWDLDTADRERIDAIEREQAVYDTGINDWDNDTYGISQ</sequence>
<dbReference type="PIRSF" id="PIRSF000097">
    <property type="entry name" value="AKR"/>
    <property type="match status" value="1"/>
</dbReference>
<evidence type="ECO:0000256" key="2">
    <source>
        <dbReference type="ARBA" id="ARBA00022857"/>
    </source>
</evidence>
<dbReference type="Gene3D" id="3.20.20.100">
    <property type="entry name" value="NADP-dependent oxidoreductase domain"/>
    <property type="match status" value="1"/>
</dbReference>
<dbReference type="AlphaFoldDB" id="A0A830EXC5"/>
<organism evidence="6 7">
    <name type="scientific">Haloarcula sebkhae</name>
    <dbReference type="NCBI Taxonomy" id="932660"/>
    <lineage>
        <taxon>Archaea</taxon>
        <taxon>Methanobacteriati</taxon>
        <taxon>Methanobacteriota</taxon>
        <taxon>Stenosarchaea group</taxon>
        <taxon>Halobacteria</taxon>
        <taxon>Halobacteriales</taxon>
        <taxon>Haloarculaceae</taxon>
        <taxon>Haloarcula</taxon>
    </lineage>
</organism>
<reference evidence="6" key="2">
    <citation type="submission" date="2020-09" db="EMBL/GenBank/DDBJ databases">
        <authorList>
            <person name="Sun Q."/>
            <person name="Ohkuma M."/>
        </authorList>
    </citation>
    <scope>NUCLEOTIDE SEQUENCE</scope>
    <source>
        <strain evidence="6">JCM 19018</strain>
    </source>
</reference>
<dbReference type="InterPro" id="IPR023210">
    <property type="entry name" value="NADP_OxRdtase_dom"/>
</dbReference>
<dbReference type="PRINTS" id="PR00069">
    <property type="entry name" value="ALDKETRDTASE"/>
</dbReference>